<dbReference type="Proteomes" id="UP000683925">
    <property type="component" value="Unassembled WGS sequence"/>
</dbReference>
<dbReference type="EMBL" id="CAJJDP010000042">
    <property type="protein sequence ID" value="CAD8162938.1"/>
    <property type="molecule type" value="Genomic_DNA"/>
</dbReference>
<sequence length="1838" mass="217624">MKWKYDRVKMNLNQLIMQWIRDYMNLIIQTNLSPSINNMKLTAFQILIYHLQLTHFITQQYDENIFRLIKALSEISILTTLFQDIYTINILTGVLLAILNVLPYLIILHRKIRSENQNVDIISKSILKSATKLVNYYFLYFTWLLYLPQMHYISWNLMCQNDLLLLVLALLNLLFSIVSLTISNVYFINFEFNELQLRKHFTYNNCVAQLLIVPMAILNQSQDQMMNIVSRTIHGIIIIILFYEAYFQLPFGFSKYSIIYNRLLVMHILIFIFTTIMYQNPELRYSLSTLMLVTQPITQYLFQVLMQDKRLKTYHNTMNQYQELLIIEDFFEIIQATQRSKKRTIELIQKFSLHYNRCQSVKCQCRRYGASGILRWDDAVILTSCLFRIGFEKHRSDYKNLEIYSLKFLTFINKYRNNAPKSYQELKILFQKKRNYSFYFIQICLLLQYILQAQMQKDEDYNINKDTRVSNVKLQVSKSERSIVQTLYQMEQIKQNILPLLMQLSHFKIQFWKSYLAGKFVSFSDIEQQVQKLQLLKHQILYQLKIYQPIFYTNGRTFNVQFLKYSALIDLLLFNNVRKYFELEKERREILQQEKSMNTFEITNINFFKGEAISVKVCIAQGPNIGKVLNEVISPLIPKFFGFGHFDNPMEAFLDYTKGNINTLMPAWLSPVHDEMMQNYIRRGGTARIGKYFQTFAKIYDKTLIRCQVYLAHNFSKDLTDDFTMIGCLKSLEEQQPKVSVEEAKKLKNVVFKGVQHILFDVNGNILGVTQGLYKMIDRLQRLRANQNLSSLKQPSVEKSRSDISSLESESYDVYDQQWSNSILTIDDFYNKVLIWMLLPFICREIEQTGIEYLMDGETPPKNRYPNLIDLENSNNVVSNKETYLFVPEDLHLFVQQYEKALQKIIDDTRVQSNNFSSGSQYKGQKYDQESDSVSVQQAVTVFNEKLCAFFYDEHLKRHQALQFGTTRQSEMQKTSVKPQSQTQVSIPSEEDSEQLKTRAEKIYQDKYTKYIEKITPQDFNPVPVYYSVNYEEYRYKKNDIDLKQQMFLIELTVNEQLLLTTMGYKRQVRDTIKQTFQNYQSKRQLIEQQLQTEDSISVQGNMSEQRSDHDAEVTNYLFPSHPSHYFEDIYIDSQKLDQLPSPFKQMDNAQLLSSRSDEVEIQQKFTLNSQESLIKNTEKQITAMNSKAFAKKKQQDFFNENDSKLAMDSRASQQQIQEEYQVKYSENLKLFDSNYKSTLQKIEDFINPTTFRIQKYLLYIVLFLIVGYIILLTIAVYQKYNFGDCLNLIDLMLSTQKAYSQITHGLYRIELDSQFQMDLKMRQFYLEQIDLGLQNFIDLQSNQLFDINQVEFSVNQFYNVEYKLIPKPTLQETIQMSLAQFYKIRNTTLQSPIITQIAVANLEEIGQLPHLAFNYCYDDKITNEEQTQQLLTIYMVVIFFLVMLLQFLQIPLISRLSNDHRRLYKVVMKLQIYEVQDEIETYEQVQSIFKKSLYEWMLIDFVSETRMFESSVENMQYHNHQLTDQSQTQLLNTNNKKNKYKLYEKLKRQHINQTRYIIILLIGLFVILAYFLIIFFVIFALSQQLLANIDLLFNFKLAQSSFMNIIHNMDLISYQTYEQKTFMNIMSQVQFINYSQELRSDKQDQFIEFNNNFVSIISDQQLKTNLEALNQDDICLQSVGILCNETQTYIHNPNIIQYYHHGMKYLITQINKIIESYPQFFYNNYGNSTQEHLSDFFEGLEHNIYIDYGSDILVEAYDKVVTTAQEQFDKSLSIYKETLMIFILSVGVLGLSIIWILGRLLLKMQVDSIGTCQTSLLLISPKRYLNQNIIQIAQKKR</sequence>
<keyword evidence="2" id="KW-1133">Transmembrane helix</keyword>
<name>A0A8S1UDE9_PAROT</name>
<dbReference type="PANTHER" id="PTHR31600">
    <property type="entry name" value="TINY MACROCYSTS PROTEIN B-RELATED"/>
    <property type="match status" value="1"/>
</dbReference>
<evidence type="ECO:0000313" key="4">
    <source>
        <dbReference type="Proteomes" id="UP000683925"/>
    </source>
</evidence>
<evidence type="ECO:0000313" key="3">
    <source>
        <dbReference type="EMBL" id="CAD8162938.1"/>
    </source>
</evidence>
<feature type="transmembrane region" description="Helical" evidence="2">
    <location>
        <begin position="1557"/>
        <end position="1582"/>
    </location>
</feature>
<evidence type="ECO:0000256" key="2">
    <source>
        <dbReference type="SAM" id="Phobius"/>
    </source>
</evidence>
<reference evidence="3" key="1">
    <citation type="submission" date="2021-01" db="EMBL/GenBank/DDBJ databases">
        <authorList>
            <consortium name="Genoscope - CEA"/>
            <person name="William W."/>
        </authorList>
    </citation>
    <scope>NUCLEOTIDE SEQUENCE</scope>
</reference>
<comment type="caution">
    <text evidence="3">The sequence shown here is derived from an EMBL/GenBank/DDBJ whole genome shotgun (WGS) entry which is preliminary data.</text>
</comment>
<feature type="region of interest" description="Disordered" evidence="1">
    <location>
        <begin position="967"/>
        <end position="992"/>
    </location>
</feature>
<feature type="transmembrane region" description="Helical" evidence="2">
    <location>
        <begin position="201"/>
        <end position="222"/>
    </location>
</feature>
<dbReference type="OrthoDB" id="297727at2759"/>
<organism evidence="3 4">
    <name type="scientific">Paramecium octaurelia</name>
    <dbReference type="NCBI Taxonomy" id="43137"/>
    <lineage>
        <taxon>Eukaryota</taxon>
        <taxon>Sar</taxon>
        <taxon>Alveolata</taxon>
        <taxon>Ciliophora</taxon>
        <taxon>Intramacronucleata</taxon>
        <taxon>Oligohymenophorea</taxon>
        <taxon>Peniculida</taxon>
        <taxon>Parameciidae</taxon>
        <taxon>Paramecium</taxon>
    </lineage>
</organism>
<proteinExistence type="predicted"/>
<dbReference type="OMA" id="HINQTRY"/>
<gene>
    <name evidence="3" type="ORF">POCTA_138.1.T0420205</name>
</gene>
<dbReference type="PANTHER" id="PTHR31600:SF2">
    <property type="entry name" value="GAMETE ENRICHED GENE 10 PROTEIN-RELATED"/>
    <property type="match status" value="1"/>
</dbReference>
<evidence type="ECO:0000256" key="1">
    <source>
        <dbReference type="SAM" id="MobiDB-lite"/>
    </source>
</evidence>
<feature type="transmembrane region" description="Helical" evidence="2">
    <location>
        <begin position="85"/>
        <end position="107"/>
    </location>
</feature>
<feature type="transmembrane region" description="Helical" evidence="2">
    <location>
        <begin position="228"/>
        <end position="247"/>
    </location>
</feature>
<feature type="transmembrane region" description="Helical" evidence="2">
    <location>
        <begin position="1257"/>
        <end position="1278"/>
    </location>
</feature>
<feature type="transmembrane region" description="Helical" evidence="2">
    <location>
        <begin position="133"/>
        <end position="151"/>
    </location>
</feature>
<accession>A0A8S1UDE9</accession>
<keyword evidence="4" id="KW-1185">Reference proteome</keyword>
<keyword evidence="2" id="KW-0472">Membrane</keyword>
<feature type="transmembrane region" description="Helical" evidence="2">
    <location>
        <begin position="163"/>
        <end position="189"/>
    </location>
</feature>
<keyword evidence="2" id="KW-0812">Transmembrane</keyword>
<protein>
    <recommendedName>
        <fullName evidence="5">Transmembrane protein</fullName>
    </recommendedName>
</protein>
<feature type="transmembrane region" description="Helical" evidence="2">
    <location>
        <begin position="1432"/>
        <end position="1454"/>
    </location>
</feature>
<feature type="transmembrane region" description="Helical" evidence="2">
    <location>
        <begin position="259"/>
        <end position="279"/>
    </location>
</feature>
<feature type="compositionally biased region" description="Polar residues" evidence="1">
    <location>
        <begin position="967"/>
        <end position="987"/>
    </location>
</feature>
<evidence type="ECO:0008006" key="5">
    <source>
        <dbReference type="Google" id="ProtNLM"/>
    </source>
</evidence>
<feature type="transmembrane region" description="Helical" evidence="2">
    <location>
        <begin position="1780"/>
        <end position="1799"/>
    </location>
</feature>
<dbReference type="InterPro" id="IPR052994">
    <property type="entry name" value="Tiny_macrocysts_regulators"/>
</dbReference>